<feature type="chain" id="PRO_5030958323" evidence="1">
    <location>
        <begin position="18"/>
        <end position="161"/>
    </location>
</feature>
<evidence type="ECO:0000313" key="2">
    <source>
        <dbReference type="EMBL" id="HDR00037.1"/>
    </source>
</evidence>
<accession>A0A7V0T734</accession>
<sequence length="161" mass="17207">MARVGLVVLSGLFCLLAATNTGCMKCGETIAERTMEKVAEQVTGADEIKLGGVGSRPVDLSDLPGFLQYPGAKATHSAKVSADGGRQGQYYFETADNASKVADWFEKNLAAQGWQEPVKVESGEVIQLHSKSADDKEMASVVIHSEDGKTKIGLITMRETK</sequence>
<comment type="caution">
    <text evidence="2">The sequence shown here is derived from an EMBL/GenBank/DDBJ whole genome shotgun (WGS) entry which is preliminary data.</text>
</comment>
<keyword evidence="1" id="KW-0732">Signal</keyword>
<evidence type="ECO:0000256" key="1">
    <source>
        <dbReference type="SAM" id="SignalP"/>
    </source>
</evidence>
<name>A0A7V0T734_UNCW3</name>
<dbReference type="Proteomes" id="UP000885672">
    <property type="component" value="Unassembled WGS sequence"/>
</dbReference>
<dbReference type="EMBL" id="DSBX01000265">
    <property type="protein sequence ID" value="HDR00037.1"/>
    <property type="molecule type" value="Genomic_DNA"/>
</dbReference>
<feature type="signal peptide" evidence="1">
    <location>
        <begin position="1"/>
        <end position="17"/>
    </location>
</feature>
<dbReference type="AlphaFoldDB" id="A0A7V0T734"/>
<protein>
    <submittedName>
        <fullName evidence="2">Uncharacterized protein</fullName>
    </submittedName>
</protein>
<reference evidence="2" key="1">
    <citation type="journal article" date="2020" name="mSystems">
        <title>Genome- and Community-Level Interaction Insights into Carbon Utilization and Element Cycling Functions of Hydrothermarchaeota in Hydrothermal Sediment.</title>
        <authorList>
            <person name="Zhou Z."/>
            <person name="Liu Y."/>
            <person name="Xu W."/>
            <person name="Pan J."/>
            <person name="Luo Z.H."/>
            <person name="Li M."/>
        </authorList>
    </citation>
    <scope>NUCLEOTIDE SEQUENCE [LARGE SCALE GENOMIC DNA]</scope>
    <source>
        <strain evidence="2">SpSt-1182</strain>
    </source>
</reference>
<organism evidence="2">
    <name type="scientific">candidate division WOR-3 bacterium</name>
    <dbReference type="NCBI Taxonomy" id="2052148"/>
    <lineage>
        <taxon>Bacteria</taxon>
        <taxon>Bacteria division WOR-3</taxon>
    </lineage>
</organism>
<gene>
    <name evidence="2" type="ORF">ENN51_07135</name>
</gene>
<proteinExistence type="predicted"/>